<dbReference type="EMBL" id="JADBDY010000001">
    <property type="protein sequence ID" value="MBE1455803.1"/>
    <property type="molecule type" value="Genomic_DNA"/>
</dbReference>
<dbReference type="InterPro" id="IPR013216">
    <property type="entry name" value="Methyltransf_11"/>
</dbReference>
<comment type="caution">
    <text evidence="2">The sequence shown here is derived from an EMBL/GenBank/DDBJ whole genome shotgun (WGS) entry which is preliminary data.</text>
</comment>
<dbReference type="Pfam" id="PF08241">
    <property type="entry name" value="Methyltransf_11"/>
    <property type="match status" value="1"/>
</dbReference>
<protein>
    <submittedName>
        <fullName evidence="2">SAM-dependent methyltransferase</fullName>
    </submittedName>
</protein>
<reference evidence="2 3" key="1">
    <citation type="submission" date="2020-10" db="EMBL/GenBank/DDBJ databases">
        <title>Sequencing the genomes of 1000 actinobacteria strains.</title>
        <authorList>
            <person name="Klenk H.-P."/>
        </authorList>
    </citation>
    <scope>NUCLEOTIDE SEQUENCE [LARGE SCALE GENOMIC DNA]</scope>
    <source>
        <strain evidence="2 3">DSM 45157</strain>
    </source>
</reference>
<evidence type="ECO:0000259" key="1">
    <source>
        <dbReference type="Pfam" id="PF08241"/>
    </source>
</evidence>
<organism evidence="2 3">
    <name type="scientific">Nocardiopsis terrae</name>
    <dbReference type="NCBI Taxonomy" id="372655"/>
    <lineage>
        <taxon>Bacteria</taxon>
        <taxon>Bacillati</taxon>
        <taxon>Actinomycetota</taxon>
        <taxon>Actinomycetes</taxon>
        <taxon>Streptosporangiales</taxon>
        <taxon>Nocardiopsidaceae</taxon>
        <taxon>Nocardiopsis</taxon>
    </lineage>
</organism>
<keyword evidence="2" id="KW-0489">Methyltransferase</keyword>
<dbReference type="CDD" id="cd02440">
    <property type="entry name" value="AdoMet_MTases"/>
    <property type="match status" value="1"/>
</dbReference>
<dbReference type="InterPro" id="IPR029063">
    <property type="entry name" value="SAM-dependent_MTases_sf"/>
</dbReference>
<evidence type="ECO:0000313" key="3">
    <source>
        <dbReference type="Proteomes" id="UP000598217"/>
    </source>
</evidence>
<keyword evidence="3" id="KW-1185">Reference proteome</keyword>
<feature type="domain" description="Methyltransferase type 11" evidence="1">
    <location>
        <begin position="75"/>
        <end position="172"/>
    </location>
</feature>
<proteinExistence type="predicted"/>
<gene>
    <name evidence="2" type="ORF">H4W79_000017</name>
</gene>
<dbReference type="GO" id="GO:0008168">
    <property type="term" value="F:methyltransferase activity"/>
    <property type="evidence" value="ECO:0007669"/>
    <property type="project" value="UniProtKB-KW"/>
</dbReference>
<dbReference type="Gene3D" id="3.40.50.150">
    <property type="entry name" value="Vaccinia Virus protein VP39"/>
    <property type="match status" value="1"/>
</dbReference>
<keyword evidence="2" id="KW-0808">Transferase</keyword>
<dbReference type="SUPFAM" id="SSF53335">
    <property type="entry name" value="S-adenosyl-L-methionine-dependent methyltransferases"/>
    <property type="match status" value="1"/>
</dbReference>
<evidence type="ECO:0000313" key="2">
    <source>
        <dbReference type="EMBL" id="MBE1455803.1"/>
    </source>
</evidence>
<dbReference type="RefSeq" id="WP_191273833.1">
    <property type="nucleotide sequence ID" value="NZ_BMXJ01000007.1"/>
</dbReference>
<dbReference type="GO" id="GO:0032259">
    <property type="term" value="P:methylation"/>
    <property type="evidence" value="ECO:0007669"/>
    <property type="project" value="UniProtKB-KW"/>
</dbReference>
<sequence length="274" mass="30124">MYDEVDYPEPGQVERRAVGGAESARAGRLWWDGAADAYQAEHGDFLRDAGFVWSPEGVDEAEAGLLGDVSGKRVLEVGCGAGQCGRWLRSRGVREVVGFDLARRQLQHSGRIDEQTGHRLPVVQADAQRMPFADDSFDVVFSAFGAFPFVPAAESALAEAGRVLRPGGRFVFSVTHPIRWCFPDDPTEQGMTVNQSYFDRRAYVEEDGAGRAVYVEHHHTVGDWLRGIVAAGLVPQDMVEPEWPQDNDQVWGGWGPVRGRMVPGTAIFQAVKPV</sequence>
<accession>A0ABR9H9Y1</accession>
<dbReference type="Proteomes" id="UP000598217">
    <property type="component" value="Unassembled WGS sequence"/>
</dbReference>
<dbReference type="PANTHER" id="PTHR43591">
    <property type="entry name" value="METHYLTRANSFERASE"/>
    <property type="match status" value="1"/>
</dbReference>
<name>A0ABR9H9Y1_9ACTN</name>